<reference evidence="4" key="1">
    <citation type="submission" date="2021-10" db="EMBL/GenBank/DDBJ databases">
        <title>Tropical sea cucumber genome reveals ecological adaptation and Cuvierian tubules defense mechanism.</title>
        <authorList>
            <person name="Chen T."/>
        </authorList>
    </citation>
    <scope>NUCLEOTIDE SEQUENCE</scope>
    <source>
        <strain evidence="4">Nanhai2018</strain>
        <tissue evidence="4">Muscle</tissue>
    </source>
</reference>
<dbReference type="GO" id="GO:0005525">
    <property type="term" value="F:GTP binding"/>
    <property type="evidence" value="ECO:0007669"/>
    <property type="project" value="InterPro"/>
</dbReference>
<organism evidence="4 5">
    <name type="scientific">Holothuria leucospilota</name>
    <name type="common">Black long sea cucumber</name>
    <name type="synonym">Mertensiothuria leucospilota</name>
    <dbReference type="NCBI Taxonomy" id="206669"/>
    <lineage>
        <taxon>Eukaryota</taxon>
        <taxon>Metazoa</taxon>
        <taxon>Echinodermata</taxon>
        <taxon>Eleutherozoa</taxon>
        <taxon>Echinozoa</taxon>
        <taxon>Holothuroidea</taxon>
        <taxon>Aspidochirotacea</taxon>
        <taxon>Aspidochirotida</taxon>
        <taxon>Holothuriidae</taxon>
        <taxon>Holothuria</taxon>
    </lineage>
</organism>
<dbReference type="Pfam" id="PF04548">
    <property type="entry name" value="AIG1"/>
    <property type="match status" value="1"/>
</dbReference>
<keyword evidence="2" id="KW-0547">Nucleotide-binding</keyword>
<dbReference type="Gene3D" id="3.40.50.300">
    <property type="entry name" value="P-loop containing nucleotide triphosphate hydrolases"/>
    <property type="match status" value="1"/>
</dbReference>
<sequence>MMKTRKKHGYFKMRRFNADYKAMSNSTCDPVIVLLGTNKETLETVYEAVIPSAESRRLSRPVDPPYYVKEDISGSFPSIVLPPVVDETSQKCHERPLKEIVQKVIELFGEIHCFLFIWNAAEIRFGLDEKALFENLKKTVGSDAAKDNTVMLMVNANVLLKTDRLNDFLRQRGNESLQSIHAQIGGRIFDIRDGTNYQEIIQSSIRAIITPVTRTLYPYPCECLYQSFHILRRIVSPTVLAVLNTVTNICRRCISFLFKCK</sequence>
<proteinExistence type="inferred from homology"/>
<keyword evidence="5" id="KW-1185">Reference proteome</keyword>
<evidence type="ECO:0000256" key="1">
    <source>
        <dbReference type="ARBA" id="ARBA00008535"/>
    </source>
</evidence>
<dbReference type="EMBL" id="JAIZAY010000013">
    <property type="protein sequence ID" value="KAJ8031293.1"/>
    <property type="molecule type" value="Genomic_DNA"/>
</dbReference>
<name>A0A9Q1BQP0_HOLLE</name>
<comment type="caution">
    <text evidence="4">The sequence shown here is derived from an EMBL/GenBank/DDBJ whole genome shotgun (WGS) entry which is preliminary data.</text>
</comment>
<evidence type="ECO:0000259" key="3">
    <source>
        <dbReference type="Pfam" id="PF04548"/>
    </source>
</evidence>
<evidence type="ECO:0000256" key="2">
    <source>
        <dbReference type="ARBA" id="ARBA00022741"/>
    </source>
</evidence>
<comment type="similarity">
    <text evidence="1">Belongs to the TRAFAC class TrmE-Era-EngA-EngB-Septin-like GTPase superfamily. AIG1/Toc34/Toc159-like paraseptin GTPase family. IAN subfamily.</text>
</comment>
<dbReference type="AlphaFoldDB" id="A0A9Q1BQP0"/>
<dbReference type="InterPro" id="IPR006703">
    <property type="entry name" value="G_AIG1"/>
</dbReference>
<evidence type="ECO:0000313" key="5">
    <source>
        <dbReference type="Proteomes" id="UP001152320"/>
    </source>
</evidence>
<dbReference type="InterPro" id="IPR027417">
    <property type="entry name" value="P-loop_NTPase"/>
</dbReference>
<gene>
    <name evidence="4" type="ORF">HOLleu_27978</name>
</gene>
<evidence type="ECO:0000313" key="4">
    <source>
        <dbReference type="EMBL" id="KAJ8031293.1"/>
    </source>
</evidence>
<accession>A0A9Q1BQP0</accession>
<feature type="domain" description="AIG1-type G" evidence="3">
    <location>
        <begin position="90"/>
        <end position="196"/>
    </location>
</feature>
<dbReference type="Proteomes" id="UP001152320">
    <property type="component" value="Chromosome 13"/>
</dbReference>
<protein>
    <recommendedName>
        <fullName evidence="3">AIG1-type G domain-containing protein</fullName>
    </recommendedName>
</protein>